<dbReference type="InterPro" id="IPR036388">
    <property type="entry name" value="WH-like_DNA-bd_sf"/>
</dbReference>
<keyword evidence="2" id="KW-0805">Transcription regulation</keyword>
<keyword evidence="7" id="KW-1185">Reference proteome</keyword>
<evidence type="ECO:0000256" key="3">
    <source>
        <dbReference type="ARBA" id="ARBA00023125"/>
    </source>
</evidence>
<name>A0A9X2CCD7_9GAMM</name>
<dbReference type="EMBL" id="JAKILB010000002">
    <property type="protein sequence ID" value="MCL1137958.1"/>
    <property type="molecule type" value="Genomic_DNA"/>
</dbReference>
<evidence type="ECO:0000256" key="2">
    <source>
        <dbReference type="ARBA" id="ARBA00023015"/>
    </source>
</evidence>
<evidence type="ECO:0000256" key="4">
    <source>
        <dbReference type="ARBA" id="ARBA00023163"/>
    </source>
</evidence>
<dbReference type="InterPro" id="IPR000847">
    <property type="entry name" value="LysR_HTH_N"/>
</dbReference>
<dbReference type="CDD" id="cd05466">
    <property type="entry name" value="PBP2_LTTR_substrate"/>
    <property type="match status" value="1"/>
</dbReference>
<comment type="caution">
    <text evidence="6">The sequence shown here is derived from an EMBL/GenBank/DDBJ whole genome shotgun (WGS) entry which is preliminary data.</text>
</comment>
<dbReference type="GO" id="GO:0003700">
    <property type="term" value="F:DNA-binding transcription factor activity"/>
    <property type="evidence" value="ECO:0007669"/>
    <property type="project" value="InterPro"/>
</dbReference>
<keyword evidence="3" id="KW-0238">DNA-binding</keyword>
<gene>
    <name evidence="6" type="ORF">L2740_05275</name>
</gene>
<dbReference type="SUPFAM" id="SSF46785">
    <property type="entry name" value="Winged helix' DNA-binding domain"/>
    <property type="match status" value="1"/>
</dbReference>
<dbReference type="PANTHER" id="PTHR30126:SF98">
    <property type="entry name" value="HTH-TYPE TRANSCRIPTIONAL ACTIVATOR BAUR"/>
    <property type="match status" value="1"/>
</dbReference>
<protein>
    <submittedName>
        <fullName evidence="6">LysR family transcriptional regulator</fullName>
    </submittedName>
</protein>
<dbReference type="GO" id="GO:0000976">
    <property type="term" value="F:transcription cis-regulatory region binding"/>
    <property type="evidence" value="ECO:0007669"/>
    <property type="project" value="TreeGrafter"/>
</dbReference>
<comment type="similarity">
    <text evidence="1">Belongs to the LysR transcriptional regulatory family.</text>
</comment>
<dbReference type="FunFam" id="1.10.10.10:FF:000001">
    <property type="entry name" value="LysR family transcriptional regulator"/>
    <property type="match status" value="1"/>
</dbReference>
<proteinExistence type="inferred from homology"/>
<dbReference type="InterPro" id="IPR036390">
    <property type="entry name" value="WH_DNA-bd_sf"/>
</dbReference>
<accession>A0A9X2CCD7</accession>
<organism evidence="6 7">
    <name type="scientific">Shewanella pneumatophori</name>
    <dbReference type="NCBI Taxonomy" id="314092"/>
    <lineage>
        <taxon>Bacteria</taxon>
        <taxon>Pseudomonadati</taxon>
        <taxon>Pseudomonadota</taxon>
        <taxon>Gammaproteobacteria</taxon>
        <taxon>Alteromonadales</taxon>
        <taxon>Shewanellaceae</taxon>
        <taxon>Shewanella</taxon>
    </lineage>
</organism>
<evidence type="ECO:0000256" key="1">
    <source>
        <dbReference type="ARBA" id="ARBA00009437"/>
    </source>
</evidence>
<dbReference type="RefSeq" id="WP_248949062.1">
    <property type="nucleotide sequence ID" value="NZ_JAKILB010000002.1"/>
</dbReference>
<dbReference type="Gene3D" id="3.40.190.10">
    <property type="entry name" value="Periplasmic binding protein-like II"/>
    <property type="match status" value="2"/>
</dbReference>
<dbReference type="PRINTS" id="PR00039">
    <property type="entry name" value="HTHLYSR"/>
</dbReference>
<dbReference type="PROSITE" id="PS50931">
    <property type="entry name" value="HTH_LYSR"/>
    <property type="match status" value="1"/>
</dbReference>
<keyword evidence="4" id="KW-0804">Transcription</keyword>
<dbReference type="SUPFAM" id="SSF53850">
    <property type="entry name" value="Periplasmic binding protein-like II"/>
    <property type="match status" value="1"/>
</dbReference>
<dbReference type="InterPro" id="IPR005119">
    <property type="entry name" value="LysR_subst-bd"/>
</dbReference>
<dbReference type="Pfam" id="PF03466">
    <property type="entry name" value="LysR_substrate"/>
    <property type="match status" value="1"/>
</dbReference>
<evidence type="ECO:0000313" key="7">
    <source>
        <dbReference type="Proteomes" id="UP001139293"/>
    </source>
</evidence>
<dbReference type="AlphaFoldDB" id="A0A9X2CCD7"/>
<evidence type="ECO:0000313" key="6">
    <source>
        <dbReference type="EMBL" id="MCL1137958.1"/>
    </source>
</evidence>
<dbReference type="Pfam" id="PF00126">
    <property type="entry name" value="HTH_1"/>
    <property type="match status" value="1"/>
</dbReference>
<dbReference type="Proteomes" id="UP001139293">
    <property type="component" value="Unassembled WGS sequence"/>
</dbReference>
<dbReference type="PANTHER" id="PTHR30126">
    <property type="entry name" value="HTH-TYPE TRANSCRIPTIONAL REGULATOR"/>
    <property type="match status" value="1"/>
</dbReference>
<dbReference type="Gene3D" id="1.10.10.10">
    <property type="entry name" value="Winged helix-like DNA-binding domain superfamily/Winged helix DNA-binding domain"/>
    <property type="match status" value="1"/>
</dbReference>
<sequence length="301" mass="33412">MIEFRHLRNFTVLAQEGNYQKAAQRLNLAQPSLSRSIQRLEDLLGTELLNRGHQAMSLTASGELVLSHSEEIIQGVDTLRKELQYLQGKSSGHLAIGASPVPANTILGPTIGRFIDRFPDVHVELSEGTWQHNLTKLMQGKLSLLVTDVKGEEIGNEALVQSFNLPSYNAVFCARKDHPLAGKSTLTLADIRKFPLAIPRNLPAGVLDMFGDLFFQYRSDFSGLLHYDAFPPIIGAIQHSQMLALTPQVALLDESIRNELHIFTPQDMPQLDVCFSVVMLRTQSSIAAKRFLQLMLSGVVE</sequence>
<feature type="domain" description="HTH lysR-type" evidence="5">
    <location>
        <begin position="2"/>
        <end position="59"/>
    </location>
</feature>
<evidence type="ECO:0000259" key="5">
    <source>
        <dbReference type="PROSITE" id="PS50931"/>
    </source>
</evidence>
<reference evidence="6" key="1">
    <citation type="submission" date="2022-01" db="EMBL/GenBank/DDBJ databases">
        <title>Whole genome-based taxonomy of the Shewanellaceae.</title>
        <authorList>
            <person name="Martin-Rodriguez A.J."/>
        </authorList>
    </citation>
    <scope>NUCLEOTIDE SEQUENCE</scope>
    <source>
        <strain evidence="6">KCTC 23973</strain>
    </source>
</reference>